<dbReference type="RefSeq" id="WP_041049266.1">
    <property type="nucleotide sequence ID" value="NZ_JXAK01000037.1"/>
</dbReference>
<evidence type="ECO:0008006" key="4">
    <source>
        <dbReference type="Google" id="ProtNLM"/>
    </source>
</evidence>
<comment type="caution">
    <text evidence="2">The sequence shown here is derived from an EMBL/GenBank/DDBJ whole genome shotgun (WGS) entry which is preliminary data.</text>
</comment>
<organism evidence="2 3">
    <name type="scientific">Gordoniibacillus kamchatkensis</name>
    <dbReference type="NCBI Taxonomy" id="1590651"/>
    <lineage>
        <taxon>Bacteria</taxon>
        <taxon>Bacillati</taxon>
        <taxon>Bacillota</taxon>
        <taxon>Bacilli</taxon>
        <taxon>Bacillales</taxon>
        <taxon>Paenibacillaceae</taxon>
        <taxon>Gordoniibacillus</taxon>
    </lineage>
</organism>
<reference evidence="2 3" key="1">
    <citation type="submission" date="2014-12" db="EMBL/GenBank/DDBJ databases">
        <title>Draft genome sequence of Paenibacillus kamchatkensis strain B-2647.</title>
        <authorList>
            <person name="Karlyshev A.V."/>
            <person name="Kudryashova E.B."/>
        </authorList>
    </citation>
    <scope>NUCLEOTIDE SEQUENCE [LARGE SCALE GENOMIC DNA]</scope>
    <source>
        <strain evidence="2 3">VKM B-2647</strain>
    </source>
</reference>
<feature type="transmembrane region" description="Helical" evidence="1">
    <location>
        <begin position="12"/>
        <end position="35"/>
    </location>
</feature>
<keyword evidence="3" id="KW-1185">Reference proteome</keyword>
<keyword evidence="1" id="KW-0812">Transmembrane</keyword>
<feature type="transmembrane region" description="Helical" evidence="1">
    <location>
        <begin position="235"/>
        <end position="259"/>
    </location>
</feature>
<proteinExistence type="predicted"/>
<gene>
    <name evidence="2" type="ORF">SD70_19935</name>
</gene>
<dbReference type="PANTHER" id="PTHR37305">
    <property type="entry name" value="INTEGRAL MEMBRANE PROTEIN-RELATED"/>
    <property type="match status" value="1"/>
</dbReference>
<dbReference type="PANTHER" id="PTHR37305:SF1">
    <property type="entry name" value="MEMBRANE PROTEIN"/>
    <property type="match status" value="1"/>
</dbReference>
<evidence type="ECO:0000256" key="1">
    <source>
        <dbReference type="SAM" id="Phobius"/>
    </source>
</evidence>
<keyword evidence="1" id="KW-0472">Membrane</keyword>
<protein>
    <recommendedName>
        <fullName evidence="4">ABC-2 type transport system permease protein</fullName>
    </recommendedName>
</protein>
<name>A0ABR5AEG5_9BACL</name>
<dbReference type="EMBL" id="JXAK01000037">
    <property type="protein sequence ID" value="KIL39446.1"/>
    <property type="molecule type" value="Genomic_DNA"/>
</dbReference>
<evidence type="ECO:0000313" key="2">
    <source>
        <dbReference type="EMBL" id="KIL39446.1"/>
    </source>
</evidence>
<dbReference type="Pfam" id="PF12679">
    <property type="entry name" value="ABC2_membrane_2"/>
    <property type="match status" value="1"/>
</dbReference>
<feature type="transmembrane region" description="Helical" evidence="1">
    <location>
        <begin position="289"/>
        <end position="311"/>
    </location>
</feature>
<keyword evidence="1" id="KW-1133">Transmembrane helix</keyword>
<dbReference type="Proteomes" id="UP000031967">
    <property type="component" value="Unassembled WGS sequence"/>
</dbReference>
<feature type="transmembrane region" description="Helical" evidence="1">
    <location>
        <begin position="154"/>
        <end position="182"/>
    </location>
</feature>
<feature type="transmembrane region" description="Helical" evidence="1">
    <location>
        <begin position="110"/>
        <end position="133"/>
    </location>
</feature>
<sequence length="318" mass="35370">MLNLVRNENMKIYCRIRTWVLVAMLILFCFLVSFISRYDKMSSGNPHREWRPELQQQAQSLQQQLSGDEKLPAPIHKQLQERLAITKYQLEHDIPPTEATMWGGVQRVSALVMMVTLFTVIAAADVVAAEFTWGTIKLLLIRPATRAKILLSKYISTMLFALFLLVVLFASSVLINGVIYSFSGWSAPSLTTDAGGAVKEGVLVFNVLAAYGLKVVELIMVVTLAFMISSVFRSSVLAVGLSLFLMLLSQPITMLLISLNPDVGKYFLFANTDLTPYLAGRPLAEGMTLGFSITVLAVYFIIFNALSWLVFTRRDVAA</sequence>
<evidence type="ECO:0000313" key="3">
    <source>
        <dbReference type="Proteomes" id="UP000031967"/>
    </source>
</evidence>
<feature type="transmembrane region" description="Helical" evidence="1">
    <location>
        <begin position="202"/>
        <end position="228"/>
    </location>
</feature>
<accession>A0ABR5AEG5</accession>